<evidence type="ECO:0000313" key="2">
    <source>
        <dbReference type="EMBL" id="GAH74179.1"/>
    </source>
</evidence>
<comment type="caution">
    <text evidence="2">The sequence shown here is derived from an EMBL/GenBank/DDBJ whole genome shotgun (WGS) entry which is preliminary data.</text>
</comment>
<dbReference type="Gene3D" id="3.40.210.20">
    <property type="entry name" value="MvaI/BcnI restriction endonuclease, catalytic domain"/>
    <property type="match status" value="1"/>
</dbReference>
<dbReference type="InterPro" id="IPR043004">
    <property type="entry name" value="MvaI_BcnI_cat"/>
</dbReference>
<reference evidence="2" key="1">
    <citation type="journal article" date="2014" name="Front. Microbiol.">
        <title>High frequency of phylogenetically diverse reductive dehalogenase-homologous genes in deep subseafloor sedimentary metagenomes.</title>
        <authorList>
            <person name="Kawai M."/>
            <person name="Futagami T."/>
            <person name="Toyoda A."/>
            <person name="Takaki Y."/>
            <person name="Nishi S."/>
            <person name="Hori S."/>
            <person name="Arai W."/>
            <person name="Tsubouchi T."/>
            <person name="Morono Y."/>
            <person name="Uchiyama I."/>
            <person name="Ito T."/>
            <person name="Fujiyama A."/>
            <person name="Inagaki F."/>
            <person name="Takami H."/>
        </authorList>
    </citation>
    <scope>NUCLEOTIDE SEQUENCE</scope>
    <source>
        <strain evidence="2">Expedition CK06-06</strain>
    </source>
</reference>
<evidence type="ECO:0000259" key="1">
    <source>
        <dbReference type="Pfam" id="PF15515"/>
    </source>
</evidence>
<protein>
    <recommendedName>
        <fullName evidence="1">MvaI/BcnI restriction endonuclease domain-containing protein</fullName>
    </recommendedName>
</protein>
<name>X1J772_9ZZZZ</name>
<dbReference type="AlphaFoldDB" id="X1J772"/>
<organism evidence="2">
    <name type="scientific">marine sediment metagenome</name>
    <dbReference type="NCBI Taxonomy" id="412755"/>
    <lineage>
        <taxon>unclassified sequences</taxon>
        <taxon>metagenomes</taxon>
        <taxon>ecological metagenomes</taxon>
    </lineage>
</organism>
<feature type="domain" description="MvaI/BcnI restriction endonuclease" evidence="1">
    <location>
        <begin position="11"/>
        <end position="76"/>
    </location>
</feature>
<proteinExistence type="predicted"/>
<gene>
    <name evidence="2" type="ORF">S03H2_47767</name>
</gene>
<dbReference type="InterPro" id="IPR029127">
    <property type="entry name" value="MvaI_BcnI"/>
</dbReference>
<sequence length="78" mass="8659">MKTMITYSELIHELKAIKEMSFIRTHRSGNTGIGKTIEDLLGIEENNVPGPNAGMIELKSARRNVSSMLTLFTKSPLP</sequence>
<dbReference type="Pfam" id="PF15515">
    <property type="entry name" value="MvaI_BcnI"/>
    <property type="match status" value="1"/>
</dbReference>
<accession>X1J772</accession>
<dbReference type="EMBL" id="BARU01030069">
    <property type="protein sequence ID" value="GAH74179.1"/>
    <property type="molecule type" value="Genomic_DNA"/>
</dbReference>